<dbReference type="Pfam" id="PF01547">
    <property type="entry name" value="SBP_bac_1"/>
    <property type="match status" value="1"/>
</dbReference>
<gene>
    <name evidence="1" type="ORF">BF93_17545</name>
</gene>
<dbReference type="Gene3D" id="3.40.190.10">
    <property type="entry name" value="Periplasmic binding protein-like II"/>
    <property type="match status" value="2"/>
</dbReference>
<evidence type="ECO:0000313" key="1">
    <source>
        <dbReference type="EMBL" id="EWS81387.1"/>
    </source>
</evidence>
<name>Z9JUE5_9MICO</name>
<proteinExistence type="predicted"/>
<dbReference type="InterPro" id="IPR006059">
    <property type="entry name" value="SBP"/>
</dbReference>
<dbReference type="PANTHER" id="PTHR43649">
    <property type="entry name" value="ARABINOSE-BINDING PROTEIN-RELATED"/>
    <property type="match status" value="1"/>
</dbReference>
<dbReference type="AlphaFoldDB" id="Z9JUE5"/>
<dbReference type="InterPro" id="IPR050490">
    <property type="entry name" value="Bact_solute-bd_prot1"/>
</dbReference>
<dbReference type="STRING" id="396014.BF93_17545"/>
<dbReference type="eggNOG" id="COG1653">
    <property type="taxonomic scope" value="Bacteria"/>
</dbReference>
<accession>Z9JUE5</accession>
<comment type="caution">
    <text evidence="1">The sequence shown here is derived from an EMBL/GenBank/DDBJ whole genome shotgun (WGS) entry which is preliminary data.</text>
</comment>
<dbReference type="RefSeq" id="WP_038372201.1">
    <property type="nucleotide sequence ID" value="NZ_KK069993.1"/>
</dbReference>
<evidence type="ECO:0008006" key="3">
    <source>
        <dbReference type="Google" id="ProtNLM"/>
    </source>
</evidence>
<evidence type="ECO:0000313" key="2">
    <source>
        <dbReference type="Proteomes" id="UP000023067"/>
    </source>
</evidence>
<organism evidence="1 2">
    <name type="scientific">Brachybacterium phenoliresistens</name>
    <dbReference type="NCBI Taxonomy" id="396014"/>
    <lineage>
        <taxon>Bacteria</taxon>
        <taxon>Bacillati</taxon>
        <taxon>Actinomycetota</taxon>
        <taxon>Actinomycetes</taxon>
        <taxon>Micrococcales</taxon>
        <taxon>Dermabacteraceae</taxon>
        <taxon>Brachybacterium</taxon>
    </lineage>
</organism>
<dbReference type="Proteomes" id="UP000023067">
    <property type="component" value="Unassembled WGS sequence"/>
</dbReference>
<reference evidence="1 2" key="1">
    <citation type="submission" date="2014-02" db="EMBL/GenBank/DDBJ databases">
        <title>Genome sequence of Brachybacterium phenoliresistens strain W13A50.</title>
        <authorList>
            <person name="Wang X."/>
        </authorList>
    </citation>
    <scope>NUCLEOTIDE SEQUENCE [LARGE SCALE GENOMIC DNA]</scope>
    <source>
        <strain evidence="1 2">W13A50</strain>
    </source>
</reference>
<keyword evidence="2" id="KW-1185">Reference proteome</keyword>
<sequence>MTERALEAFTAAHPEIPVQGEWGGFDGYFDKIATQVAGGGAPHAFQLNEWTLREYADRGALADLAEHGFTDAAWDPGANLSGQVDGKVFGASAGIGLQAVALNPAFFEEVGVEIPDDTTWTWQQYHEVARELSQKSAEGSYGTTYQAADQITFGYAMAQLGTHLFDGETVAAGADQAEEWFALWAAMTQNGTVPPPSESLENATAEPGETLMGKGKAAMQILPVNLAVEFEKPLDAELQLLRIPTQSGDPQGLGMWYRPSMFYCAAAQSDAPADATALIGFLLNDPAAGKILLADRGVPPNAEIREAIAAELPDAAARMVAYTEACAPDLADAPEPPPVGAASYPQILGRYAEDLLFGRTDPAAAAQGFLDELTAELA</sequence>
<dbReference type="SUPFAM" id="SSF53850">
    <property type="entry name" value="Periplasmic binding protein-like II"/>
    <property type="match status" value="1"/>
</dbReference>
<protein>
    <recommendedName>
        <fullName evidence="3">ABC transporter substrate-binding protein</fullName>
    </recommendedName>
</protein>
<dbReference type="PATRIC" id="fig|396014.3.peg.1851"/>
<dbReference type="PANTHER" id="PTHR43649:SF11">
    <property type="entry name" value="ABC TRANSPORTER SUBSTRATE-BINDING PROTEIN YESO-RELATED"/>
    <property type="match status" value="1"/>
</dbReference>
<dbReference type="EMBL" id="JDYK01000008">
    <property type="protein sequence ID" value="EWS81387.1"/>
    <property type="molecule type" value="Genomic_DNA"/>
</dbReference>
<dbReference type="HOGENOM" id="CLU_031285_5_0_11"/>